<dbReference type="AlphaFoldDB" id="A0A0D1WL01"/>
<evidence type="ECO:0000313" key="11">
    <source>
        <dbReference type="Proteomes" id="UP000054302"/>
    </source>
</evidence>
<dbReference type="STRING" id="212818.A0A0D1WL01"/>
<feature type="region of interest" description="Disordered" evidence="8">
    <location>
        <begin position="123"/>
        <end position="152"/>
    </location>
</feature>
<name>A0A0D1WL01_EXOME</name>
<gene>
    <name evidence="10" type="ORF">PV10_07055</name>
</gene>
<dbReference type="EMBL" id="KN847524">
    <property type="protein sequence ID" value="KIV89670.1"/>
    <property type="molecule type" value="Genomic_DNA"/>
</dbReference>
<evidence type="ECO:0000256" key="5">
    <source>
        <dbReference type="ARBA" id="ARBA00023125"/>
    </source>
</evidence>
<feature type="region of interest" description="Disordered" evidence="8">
    <location>
        <begin position="423"/>
        <end position="444"/>
    </location>
</feature>
<dbReference type="InterPro" id="IPR001138">
    <property type="entry name" value="Zn2Cys6_DnaBD"/>
</dbReference>
<evidence type="ECO:0000256" key="2">
    <source>
        <dbReference type="ARBA" id="ARBA00022723"/>
    </source>
</evidence>
<feature type="region of interest" description="Disordered" evidence="8">
    <location>
        <begin position="86"/>
        <end position="107"/>
    </location>
</feature>
<evidence type="ECO:0000256" key="8">
    <source>
        <dbReference type="SAM" id="MobiDB-lite"/>
    </source>
</evidence>
<dbReference type="SUPFAM" id="SSF57701">
    <property type="entry name" value="Zn2/Cys6 DNA-binding domain"/>
    <property type="match status" value="1"/>
</dbReference>
<keyword evidence="4" id="KW-0805">Transcription regulation</keyword>
<keyword evidence="11" id="KW-1185">Reference proteome</keyword>
<accession>A0A0D1WL01</accession>
<dbReference type="Pfam" id="PF04082">
    <property type="entry name" value="Fungal_trans"/>
    <property type="match status" value="1"/>
</dbReference>
<evidence type="ECO:0000256" key="1">
    <source>
        <dbReference type="ARBA" id="ARBA00004123"/>
    </source>
</evidence>
<keyword evidence="7" id="KW-0539">Nucleus</keyword>
<dbReference type="CDD" id="cd00067">
    <property type="entry name" value="GAL4"/>
    <property type="match status" value="1"/>
</dbReference>
<keyword evidence="3" id="KW-0862">Zinc</keyword>
<feature type="compositionally biased region" description="Polar residues" evidence="8">
    <location>
        <begin position="139"/>
        <end position="152"/>
    </location>
</feature>
<evidence type="ECO:0000256" key="7">
    <source>
        <dbReference type="ARBA" id="ARBA00023242"/>
    </source>
</evidence>
<dbReference type="PROSITE" id="PS50048">
    <property type="entry name" value="ZN2_CY6_FUNGAL_2"/>
    <property type="match status" value="1"/>
</dbReference>
<reference evidence="10 11" key="1">
    <citation type="submission" date="2015-01" db="EMBL/GenBank/DDBJ databases">
        <title>The Genome Sequence of Exophiala mesophila CBS40295.</title>
        <authorList>
            <consortium name="The Broad Institute Genomics Platform"/>
            <person name="Cuomo C."/>
            <person name="de Hoog S."/>
            <person name="Gorbushina A."/>
            <person name="Stielow B."/>
            <person name="Teixiera M."/>
            <person name="Abouelleil A."/>
            <person name="Chapman S.B."/>
            <person name="Priest M."/>
            <person name="Young S.K."/>
            <person name="Wortman J."/>
            <person name="Nusbaum C."/>
            <person name="Birren B."/>
        </authorList>
    </citation>
    <scope>NUCLEOTIDE SEQUENCE [LARGE SCALE GENOMIC DNA]</scope>
    <source>
        <strain evidence="10 11">CBS 40295</strain>
    </source>
</reference>
<dbReference type="GO" id="GO:0003677">
    <property type="term" value="F:DNA binding"/>
    <property type="evidence" value="ECO:0007669"/>
    <property type="project" value="UniProtKB-KW"/>
</dbReference>
<proteinExistence type="predicted"/>
<dbReference type="OrthoDB" id="2154091at2759"/>
<feature type="domain" description="Zn(2)-C6 fungal-type" evidence="9">
    <location>
        <begin position="21"/>
        <end position="53"/>
    </location>
</feature>
<dbReference type="PANTHER" id="PTHR31313:SF81">
    <property type="entry name" value="TY1 ENHANCER ACTIVATOR"/>
    <property type="match status" value="1"/>
</dbReference>
<protein>
    <recommendedName>
        <fullName evidence="9">Zn(2)-C6 fungal-type domain-containing protein</fullName>
    </recommendedName>
</protein>
<dbReference type="GeneID" id="27324900"/>
<dbReference type="CDD" id="cd12148">
    <property type="entry name" value="fungal_TF_MHR"/>
    <property type="match status" value="1"/>
</dbReference>
<dbReference type="InterPro" id="IPR036864">
    <property type="entry name" value="Zn2-C6_fun-type_DNA-bd_sf"/>
</dbReference>
<keyword evidence="5" id="KW-0238">DNA-binding</keyword>
<dbReference type="SMART" id="SM00906">
    <property type="entry name" value="Fungal_trans"/>
    <property type="match status" value="1"/>
</dbReference>
<dbReference type="InterPro" id="IPR051615">
    <property type="entry name" value="Transcr_Regulatory_Elem"/>
</dbReference>
<keyword evidence="6" id="KW-0804">Transcription</keyword>
<evidence type="ECO:0000256" key="4">
    <source>
        <dbReference type="ARBA" id="ARBA00023015"/>
    </source>
</evidence>
<feature type="compositionally biased region" description="Low complexity" evidence="8">
    <location>
        <begin position="9"/>
        <end position="20"/>
    </location>
</feature>
<keyword evidence="2" id="KW-0479">Metal-binding</keyword>
<dbReference type="Gene3D" id="4.10.240.10">
    <property type="entry name" value="Zn(2)-C6 fungal-type DNA-binding domain"/>
    <property type="match status" value="1"/>
</dbReference>
<dbReference type="GO" id="GO:0005634">
    <property type="term" value="C:nucleus"/>
    <property type="evidence" value="ECO:0007669"/>
    <property type="project" value="UniProtKB-SubCell"/>
</dbReference>
<dbReference type="Proteomes" id="UP000054302">
    <property type="component" value="Unassembled WGS sequence"/>
</dbReference>
<dbReference type="RefSeq" id="XP_016221244.1">
    <property type="nucleotide sequence ID" value="XM_016371912.1"/>
</dbReference>
<dbReference type="OMA" id="WHTIPSA"/>
<evidence type="ECO:0000256" key="3">
    <source>
        <dbReference type="ARBA" id="ARBA00022833"/>
    </source>
</evidence>
<evidence type="ECO:0000259" key="9">
    <source>
        <dbReference type="PROSITE" id="PS50048"/>
    </source>
</evidence>
<evidence type="ECO:0000313" key="10">
    <source>
        <dbReference type="EMBL" id="KIV89670.1"/>
    </source>
</evidence>
<dbReference type="GO" id="GO:0006351">
    <property type="term" value="P:DNA-templated transcription"/>
    <property type="evidence" value="ECO:0007669"/>
    <property type="project" value="InterPro"/>
</dbReference>
<dbReference type="VEuPathDB" id="FungiDB:PV10_07055"/>
<comment type="subcellular location">
    <subcellularLocation>
        <location evidence="1">Nucleus</location>
    </subcellularLocation>
</comment>
<dbReference type="PROSITE" id="PS00463">
    <property type="entry name" value="ZN2_CY6_FUNGAL_1"/>
    <property type="match status" value="1"/>
</dbReference>
<sequence length="656" mass="73253">MGPTKGQTSNSAPRRSRASAACTGCRQKRKKCVTQPDETACDHCKDSGLPCVFLGDDERRKPRSRHFTQSLLEHIELLESRLKEVERESPRQLDPSLPHPQRQTLSQESLQPSILPFGSDLHVATGPDGTEVPGVPVPSHSSGQASSLTPGTNVLSADEYSMLDVSSSDRGQVRASAPSLHSLLFTTSRLQYSSTTGQLSYLGPVERLQHYGDGSMQSPGTPPGSWHMQRRLSHIISELDQETYDYLMTCFWSSYNDHLNIVDQDAFQQHEIEDGDQLHYSIFLHLCCLAMGFTFADKSRPDIQALVRGNRDSIFHGNARYMVEPELKKPHRLSTIQSLLLLSHLECAGGNDRMSWMYAGLACRFAFEIGLTLDHSKSSIPQREIENRQSLLQACVFYDRMWATISGHPIVIDRSDLLFTKPSYKSSESQDSTSPPRVHQSGQVDKQSCDALWKLMELATKVPRHANLVAPNQTYGGDPSHLLATATLHEELQFWQKELPARLKWNLEHNPKLSLSCLFLHLFFHHTILRLYCPFIRISPLTSPEDPGESGIRRTDSPFQSLSRKICIDSAQILAEVLHAYCTGYGNNCLDVFVPHLTTLALPVLLANDCGDLGFSQTGPGSPHTKKLVASFQKMAPYQQFAANLVEIVDHLSLQT</sequence>
<dbReference type="PANTHER" id="PTHR31313">
    <property type="entry name" value="TY1 ENHANCER ACTIVATOR"/>
    <property type="match status" value="1"/>
</dbReference>
<dbReference type="InterPro" id="IPR007219">
    <property type="entry name" value="XnlR_reg_dom"/>
</dbReference>
<organism evidence="10 11">
    <name type="scientific">Exophiala mesophila</name>
    <name type="common">Black yeast-like fungus</name>
    <dbReference type="NCBI Taxonomy" id="212818"/>
    <lineage>
        <taxon>Eukaryota</taxon>
        <taxon>Fungi</taxon>
        <taxon>Dikarya</taxon>
        <taxon>Ascomycota</taxon>
        <taxon>Pezizomycotina</taxon>
        <taxon>Eurotiomycetes</taxon>
        <taxon>Chaetothyriomycetidae</taxon>
        <taxon>Chaetothyriales</taxon>
        <taxon>Herpotrichiellaceae</taxon>
        <taxon>Exophiala</taxon>
    </lineage>
</organism>
<evidence type="ECO:0000256" key="6">
    <source>
        <dbReference type="ARBA" id="ARBA00023163"/>
    </source>
</evidence>
<dbReference type="SMART" id="SM00066">
    <property type="entry name" value="GAL4"/>
    <property type="match status" value="1"/>
</dbReference>
<dbReference type="GO" id="GO:0008270">
    <property type="term" value="F:zinc ion binding"/>
    <property type="evidence" value="ECO:0007669"/>
    <property type="project" value="InterPro"/>
</dbReference>
<dbReference type="GO" id="GO:0000981">
    <property type="term" value="F:DNA-binding transcription factor activity, RNA polymerase II-specific"/>
    <property type="evidence" value="ECO:0007669"/>
    <property type="project" value="InterPro"/>
</dbReference>
<feature type="region of interest" description="Disordered" evidence="8">
    <location>
        <begin position="1"/>
        <end position="20"/>
    </location>
</feature>